<dbReference type="SMART" id="SM00267">
    <property type="entry name" value="GGDEF"/>
    <property type="match status" value="1"/>
</dbReference>
<sequence>MMINKKIFGLIALIGLALFFSVWTVIKLEDSYNLLTRYTQISAWVLTKTELETLDFMQQLERRVTGTDTSSHALNLKYDILWSRYQMFLMSDETQVSKQKLNAGEIVEHAFNTLKKYESAVIHDDINQLKTMLVEFGPISVDIRDLVVESLTGWHTAQKSVEIVKNKDESMYFIAVIFIFLLYLAYQVYKDSKAQQFLAWNDPLTGLHNRNYLLNEIKRRDTHPSITLILLDIHGFKELNDRISYEYGDGLLKEFAIQLNRYCQPYGLTCARLGADEFAVLIPREDFDIKSFAEKLWVKLDSSIKKMDPAKRMSLSMGIASSQDIPSASTNSKQEKLVLNNADLALNIAQKRQNSAAIVFFDPAFDAEHQKRRKLTDDLNDLLTQKQQTQLSLVFQPIVMNSTSDYLGGEALIRWTHPDYGEIYPEYLISIAEKSGLGKQLGMWVMHQVQTLLNQELAFCRQHIEISINLSDSLFDYGLPLMVQEIFGYNRDDLRSIIFEITETMTLDNIDRSHAIIRNLKEIGIRCALDDFGTGWSSMYNLKHLHFDKVKIDRTFVTDIHRVKNQYYFTSAIVTLSHQLGIKVTAEGIEDEKEYLTLCNMDVDEFQGYHFSKPLNRADFIDYCTNYFAKQQQHADHPTAIPQDHD</sequence>
<dbReference type="PROSITE" id="PS50883">
    <property type="entry name" value="EAL"/>
    <property type="match status" value="1"/>
</dbReference>
<protein>
    <submittedName>
        <fullName evidence="3">Bifunctional diguanylate cyclase/phosphodiesterase</fullName>
        <ecNumber evidence="3">2.7.7.65</ecNumber>
        <ecNumber evidence="3">3.1.4.52</ecNumber>
    </submittedName>
</protein>
<accession>A0ABU4I6R4</accession>
<feature type="domain" description="GGDEF" evidence="2">
    <location>
        <begin position="224"/>
        <end position="363"/>
    </location>
</feature>
<dbReference type="InterPro" id="IPR001633">
    <property type="entry name" value="EAL_dom"/>
</dbReference>
<dbReference type="Proteomes" id="UP001283366">
    <property type="component" value="Unassembled WGS sequence"/>
</dbReference>
<dbReference type="Gene3D" id="3.30.70.270">
    <property type="match status" value="1"/>
</dbReference>
<evidence type="ECO:0000259" key="2">
    <source>
        <dbReference type="PROSITE" id="PS50887"/>
    </source>
</evidence>
<dbReference type="RefSeq" id="WP_087479590.1">
    <property type="nucleotide sequence ID" value="NZ_AP024883.1"/>
</dbReference>
<dbReference type="InterPro" id="IPR043128">
    <property type="entry name" value="Rev_trsase/Diguanyl_cyclase"/>
</dbReference>
<dbReference type="InterPro" id="IPR035919">
    <property type="entry name" value="EAL_sf"/>
</dbReference>
<evidence type="ECO:0000313" key="4">
    <source>
        <dbReference type="Proteomes" id="UP001283366"/>
    </source>
</evidence>
<dbReference type="PROSITE" id="PS50887">
    <property type="entry name" value="GGDEF"/>
    <property type="match status" value="1"/>
</dbReference>
<dbReference type="SUPFAM" id="SSF55073">
    <property type="entry name" value="Nucleotide cyclase"/>
    <property type="match status" value="1"/>
</dbReference>
<dbReference type="Gene3D" id="3.20.20.450">
    <property type="entry name" value="EAL domain"/>
    <property type="match status" value="1"/>
</dbReference>
<name>A0ABU4I6R4_9VIBR</name>
<dbReference type="SMART" id="SM00052">
    <property type="entry name" value="EAL"/>
    <property type="match status" value="1"/>
</dbReference>
<feature type="domain" description="EAL" evidence="1">
    <location>
        <begin position="372"/>
        <end position="628"/>
    </location>
</feature>
<keyword evidence="4" id="KW-1185">Reference proteome</keyword>
<evidence type="ECO:0000259" key="1">
    <source>
        <dbReference type="PROSITE" id="PS50883"/>
    </source>
</evidence>
<dbReference type="GO" id="GO:0052621">
    <property type="term" value="F:diguanylate cyclase activity"/>
    <property type="evidence" value="ECO:0007669"/>
    <property type="project" value="UniProtKB-EC"/>
</dbReference>
<proteinExistence type="predicted"/>
<dbReference type="EC" id="2.7.7.65" evidence="3"/>
<dbReference type="SUPFAM" id="SSF141868">
    <property type="entry name" value="EAL domain-like"/>
    <property type="match status" value="1"/>
</dbReference>
<evidence type="ECO:0000313" key="3">
    <source>
        <dbReference type="EMBL" id="MDW6003636.1"/>
    </source>
</evidence>
<dbReference type="CDD" id="cd01949">
    <property type="entry name" value="GGDEF"/>
    <property type="match status" value="1"/>
</dbReference>
<dbReference type="Pfam" id="PF00990">
    <property type="entry name" value="GGDEF"/>
    <property type="match status" value="1"/>
</dbReference>
<dbReference type="EC" id="3.1.4.52" evidence="3"/>
<dbReference type="InterPro" id="IPR029787">
    <property type="entry name" value="Nucleotide_cyclase"/>
</dbReference>
<dbReference type="PANTHER" id="PTHR33121:SF79">
    <property type="entry name" value="CYCLIC DI-GMP PHOSPHODIESTERASE PDED-RELATED"/>
    <property type="match status" value="1"/>
</dbReference>
<dbReference type="Pfam" id="PF00563">
    <property type="entry name" value="EAL"/>
    <property type="match status" value="1"/>
</dbReference>
<dbReference type="GO" id="GO:0071111">
    <property type="term" value="F:cyclic-guanylate-specific phosphodiesterase activity"/>
    <property type="evidence" value="ECO:0007669"/>
    <property type="project" value="UniProtKB-EC"/>
</dbReference>
<dbReference type="InterPro" id="IPR000160">
    <property type="entry name" value="GGDEF_dom"/>
</dbReference>
<keyword evidence="3" id="KW-0548">Nucleotidyltransferase</keyword>
<dbReference type="PANTHER" id="PTHR33121">
    <property type="entry name" value="CYCLIC DI-GMP PHOSPHODIESTERASE PDEF"/>
    <property type="match status" value="1"/>
</dbReference>
<dbReference type="NCBIfam" id="TIGR00254">
    <property type="entry name" value="GGDEF"/>
    <property type="match status" value="1"/>
</dbReference>
<keyword evidence="3" id="KW-0378">Hydrolase</keyword>
<reference evidence="3 4" key="1">
    <citation type="submission" date="2023-11" db="EMBL/GenBank/DDBJ databases">
        <title>Plant-associative lifestyle of Vibrio porteresiae and its evolutionary dynamics.</title>
        <authorList>
            <person name="Rameshkumar N."/>
            <person name="Kirti K."/>
        </authorList>
    </citation>
    <scope>NUCLEOTIDE SEQUENCE [LARGE SCALE GENOMIC DNA]</scope>
    <source>
        <strain evidence="3 4">MSSRF38</strain>
    </source>
</reference>
<dbReference type="EMBL" id="JAWRCO010000001">
    <property type="protein sequence ID" value="MDW6003636.1"/>
    <property type="molecule type" value="Genomic_DNA"/>
</dbReference>
<dbReference type="CDD" id="cd01948">
    <property type="entry name" value="EAL"/>
    <property type="match status" value="1"/>
</dbReference>
<gene>
    <name evidence="3" type="ORF">SBX37_12330</name>
</gene>
<comment type="caution">
    <text evidence="3">The sequence shown here is derived from an EMBL/GenBank/DDBJ whole genome shotgun (WGS) entry which is preliminary data.</text>
</comment>
<organism evidence="3 4">
    <name type="scientific">Vibrio mangrovi</name>
    <dbReference type="NCBI Taxonomy" id="474394"/>
    <lineage>
        <taxon>Bacteria</taxon>
        <taxon>Pseudomonadati</taxon>
        <taxon>Pseudomonadota</taxon>
        <taxon>Gammaproteobacteria</taxon>
        <taxon>Vibrionales</taxon>
        <taxon>Vibrionaceae</taxon>
        <taxon>Vibrio</taxon>
    </lineage>
</organism>
<dbReference type="InterPro" id="IPR050706">
    <property type="entry name" value="Cyclic-di-GMP_PDE-like"/>
</dbReference>
<keyword evidence="3" id="KW-0808">Transferase</keyword>